<proteinExistence type="inferred from homology"/>
<dbReference type="OrthoDB" id="9803188at2"/>
<dbReference type="InterPro" id="IPR004107">
    <property type="entry name" value="Integrase_SAM-like_N"/>
</dbReference>
<dbReference type="Gene3D" id="1.10.443.10">
    <property type="entry name" value="Intergrase catalytic core"/>
    <property type="match status" value="1"/>
</dbReference>
<evidence type="ECO:0000256" key="2">
    <source>
        <dbReference type="ARBA" id="ARBA00022908"/>
    </source>
</evidence>
<dbReference type="InterPro" id="IPR010998">
    <property type="entry name" value="Integrase_recombinase_N"/>
</dbReference>
<dbReference type="PROSITE" id="PS51898">
    <property type="entry name" value="TYR_RECOMBINASE"/>
    <property type="match status" value="1"/>
</dbReference>
<dbReference type="EMBL" id="AODH01000006">
    <property type="protein sequence ID" value="EUJ41874.1"/>
    <property type="molecule type" value="Genomic_DNA"/>
</dbReference>
<reference evidence="6 7" key="1">
    <citation type="submission" date="2012-12" db="EMBL/GenBank/DDBJ databases">
        <title>Novel taxa of Listeriaceae from agricultural environments in the United States.</title>
        <authorList>
            <person name="den Bakker H.C."/>
            <person name="Allred A."/>
            <person name="Warchocki S."/>
            <person name="Wright E.M."/>
            <person name="Burrell A."/>
            <person name="Nightingale K.K."/>
            <person name="Kephart D."/>
            <person name="Wiedmann M."/>
        </authorList>
    </citation>
    <scope>NUCLEOTIDE SEQUENCE [LARGE SCALE GENOMIC DNA]</scope>
    <source>
        <strain evidence="6 7">FSL F6-1037</strain>
    </source>
</reference>
<protein>
    <submittedName>
        <fullName evidence="6">Phage integrase</fullName>
    </submittedName>
</protein>
<evidence type="ECO:0000259" key="5">
    <source>
        <dbReference type="PROSITE" id="PS51898"/>
    </source>
</evidence>
<dbReference type="Proteomes" id="UP000019243">
    <property type="component" value="Unassembled WGS sequence"/>
</dbReference>
<dbReference type="GO" id="GO:0006310">
    <property type="term" value="P:DNA recombination"/>
    <property type="evidence" value="ECO:0007669"/>
    <property type="project" value="UniProtKB-KW"/>
</dbReference>
<evidence type="ECO:0000256" key="4">
    <source>
        <dbReference type="ARBA" id="ARBA00023172"/>
    </source>
</evidence>
<gene>
    <name evidence="6" type="ORF">BCAMP_01790</name>
</gene>
<evidence type="ECO:0000313" key="6">
    <source>
        <dbReference type="EMBL" id="EUJ41874.1"/>
    </source>
</evidence>
<dbReference type="GO" id="GO:0003677">
    <property type="term" value="F:DNA binding"/>
    <property type="evidence" value="ECO:0007669"/>
    <property type="project" value="UniProtKB-KW"/>
</dbReference>
<keyword evidence="7" id="KW-1185">Reference proteome</keyword>
<dbReference type="InterPro" id="IPR011010">
    <property type="entry name" value="DNA_brk_join_enz"/>
</dbReference>
<keyword evidence="4" id="KW-0233">DNA recombination</keyword>
<dbReference type="AlphaFoldDB" id="W7CQG9"/>
<dbReference type="InterPro" id="IPR050808">
    <property type="entry name" value="Phage_Integrase"/>
</dbReference>
<comment type="similarity">
    <text evidence="1">Belongs to the 'phage' integrase family.</text>
</comment>
<evidence type="ECO:0000256" key="1">
    <source>
        <dbReference type="ARBA" id="ARBA00008857"/>
    </source>
</evidence>
<sequence>MLKKSGKYSYSYEFNRIFNEVIEEKKEKGLKISTIQKYKALVKNHLSDDFKNKYINLIEPSELDDILVSYEIHKNGIAKQLFSFLSETYKFAFRKGLIENNHLLNYRGPKRDQKRAPVILSDKELRAIETIINNHQDIFKKVYFNILLNTGMRKSEALALSRKSIDLDNKIIHITNSVTYDEETNKAILSSCKTKASERQIPISTTLTDLIREYIEELPAEQDMLFKK</sequence>
<keyword evidence="2" id="KW-0229">DNA integration</keyword>
<dbReference type="SUPFAM" id="SSF56349">
    <property type="entry name" value="DNA breaking-rejoining enzymes"/>
    <property type="match status" value="1"/>
</dbReference>
<evidence type="ECO:0000256" key="3">
    <source>
        <dbReference type="ARBA" id="ARBA00023125"/>
    </source>
</evidence>
<accession>W7CQG9</accession>
<evidence type="ECO:0000313" key="7">
    <source>
        <dbReference type="Proteomes" id="UP000019243"/>
    </source>
</evidence>
<dbReference type="PANTHER" id="PTHR30629:SF2">
    <property type="entry name" value="PROPHAGE INTEGRASE INTS-RELATED"/>
    <property type="match status" value="1"/>
</dbReference>
<dbReference type="InterPro" id="IPR013762">
    <property type="entry name" value="Integrase-like_cat_sf"/>
</dbReference>
<name>W7CQG9_9LIST</name>
<comment type="caution">
    <text evidence="6">The sequence shown here is derived from an EMBL/GenBank/DDBJ whole genome shotgun (WGS) entry which is preliminary data.</text>
</comment>
<dbReference type="Gene3D" id="1.10.150.130">
    <property type="match status" value="1"/>
</dbReference>
<feature type="domain" description="Tyr recombinase" evidence="5">
    <location>
        <begin position="115"/>
        <end position="228"/>
    </location>
</feature>
<dbReference type="Pfam" id="PF14659">
    <property type="entry name" value="Phage_int_SAM_3"/>
    <property type="match status" value="1"/>
</dbReference>
<organism evidence="6 7">
    <name type="scientific">Brochothrix campestris FSL F6-1037</name>
    <dbReference type="NCBI Taxonomy" id="1265861"/>
    <lineage>
        <taxon>Bacteria</taxon>
        <taxon>Bacillati</taxon>
        <taxon>Bacillota</taxon>
        <taxon>Bacilli</taxon>
        <taxon>Bacillales</taxon>
        <taxon>Listeriaceae</taxon>
        <taxon>Brochothrix</taxon>
    </lineage>
</organism>
<dbReference type="STRING" id="1265861.BCAMP_01790"/>
<dbReference type="Pfam" id="PF00589">
    <property type="entry name" value="Phage_integrase"/>
    <property type="match status" value="1"/>
</dbReference>
<dbReference type="GO" id="GO:0015074">
    <property type="term" value="P:DNA integration"/>
    <property type="evidence" value="ECO:0007669"/>
    <property type="project" value="UniProtKB-KW"/>
</dbReference>
<keyword evidence="3" id="KW-0238">DNA-binding</keyword>
<dbReference type="PANTHER" id="PTHR30629">
    <property type="entry name" value="PROPHAGE INTEGRASE"/>
    <property type="match status" value="1"/>
</dbReference>
<dbReference type="InterPro" id="IPR002104">
    <property type="entry name" value="Integrase_catalytic"/>
</dbReference>